<keyword evidence="2" id="KW-0808">Transferase</keyword>
<dbReference type="AlphaFoldDB" id="A0A1I3Z032"/>
<dbReference type="InterPro" id="IPR017508">
    <property type="entry name" value="HipA_N1"/>
</dbReference>
<dbReference type="EMBL" id="FOSR01000002">
    <property type="protein sequence ID" value="SFK36949.1"/>
    <property type="molecule type" value="Genomic_DNA"/>
</dbReference>
<dbReference type="GO" id="GO:0005829">
    <property type="term" value="C:cytosol"/>
    <property type="evidence" value="ECO:0007669"/>
    <property type="project" value="TreeGrafter"/>
</dbReference>
<dbReference type="Gene3D" id="1.10.1070.20">
    <property type="match status" value="1"/>
</dbReference>
<feature type="domain" description="HipA-like C-terminal" evidence="4">
    <location>
        <begin position="153"/>
        <end position="388"/>
    </location>
</feature>
<sequence length="435" mass="48177">MSAQSLVVLMNGTMIGEVIRDRSGRSRFVYANAWRQQHNAIPLSLSMPLVRAEHPHAAIDAFMWGLLPDNEQTLTRWANRFHVSARNAFSLLSHIGEDCAGAVQFVPPERLDAVQVTAEEDIVWLSEADIGERLRALRNDPSATRRAGDHGQFSLAGAQPKTALLLRDGRWGVPAGRTPTTHILKPPSDAFDGHAENEHFCLTLARRLGLPAAYSEVRRFNGEAAIVVTRFDRIEHDGQLLRVHQEDFCQALAISPTRKYQNEGGPSPEAIVDALRTHSSAPARDVDTFIDALAFNWLIAGTDAHAKNYALLFGGGGRIRLAPLYDLGSALPYPSLRQDKLILAMKIGNTYRLRDIHRHHWEKLLRSAHVDVDAALTRITAMATALPDHASDLSRFMRSEGVGHPMLERLPSLLAMSAHDKLARLSRTDNSHDDA</sequence>
<keyword evidence="7" id="KW-1185">Reference proteome</keyword>
<evidence type="ECO:0000256" key="3">
    <source>
        <dbReference type="ARBA" id="ARBA00022777"/>
    </source>
</evidence>
<protein>
    <submittedName>
        <fullName evidence="6">Serine/threonine-protein kinase HipA</fullName>
    </submittedName>
</protein>
<dbReference type="GO" id="GO:0004674">
    <property type="term" value="F:protein serine/threonine kinase activity"/>
    <property type="evidence" value="ECO:0007669"/>
    <property type="project" value="TreeGrafter"/>
</dbReference>
<evidence type="ECO:0000256" key="2">
    <source>
        <dbReference type="ARBA" id="ARBA00022679"/>
    </source>
</evidence>
<dbReference type="Pfam" id="PF07804">
    <property type="entry name" value="HipA_C"/>
    <property type="match status" value="1"/>
</dbReference>
<gene>
    <name evidence="6" type="ORF">SAMN05192579_102108</name>
</gene>
<accession>A0A1I3Z032</accession>
<feature type="domain" description="HipA N-terminal subdomain 1" evidence="5">
    <location>
        <begin position="7"/>
        <end position="105"/>
    </location>
</feature>
<dbReference type="PANTHER" id="PTHR37419:SF1">
    <property type="entry name" value="SERINE_THREONINE-PROTEIN KINASE TOXIN HIPA"/>
    <property type="match status" value="1"/>
</dbReference>
<dbReference type="Pfam" id="PF13657">
    <property type="entry name" value="Couple_hipA"/>
    <property type="match status" value="1"/>
</dbReference>
<comment type="similarity">
    <text evidence="1">Belongs to the HipA Ser/Thr kinase family.</text>
</comment>
<evidence type="ECO:0000256" key="1">
    <source>
        <dbReference type="ARBA" id="ARBA00010164"/>
    </source>
</evidence>
<evidence type="ECO:0000259" key="4">
    <source>
        <dbReference type="Pfam" id="PF07804"/>
    </source>
</evidence>
<name>A0A1I3Z032_9GAMM</name>
<reference evidence="7" key="1">
    <citation type="submission" date="2016-10" db="EMBL/GenBank/DDBJ databases">
        <authorList>
            <person name="Varghese N."/>
            <person name="Submissions S."/>
        </authorList>
    </citation>
    <scope>NUCLEOTIDE SEQUENCE [LARGE SCALE GENOMIC DNA]</scope>
    <source>
        <strain evidence="7">MO64</strain>
    </source>
</reference>
<dbReference type="RefSeq" id="WP_092701307.1">
    <property type="nucleotide sequence ID" value="NZ_FOSR01000002.1"/>
</dbReference>
<dbReference type="PANTHER" id="PTHR37419">
    <property type="entry name" value="SERINE/THREONINE-PROTEIN KINASE TOXIN HIPA"/>
    <property type="match status" value="1"/>
</dbReference>
<evidence type="ECO:0000259" key="5">
    <source>
        <dbReference type="Pfam" id="PF13657"/>
    </source>
</evidence>
<dbReference type="CDD" id="cd17808">
    <property type="entry name" value="HipA_Ec_like"/>
    <property type="match status" value="1"/>
</dbReference>
<dbReference type="NCBIfam" id="TIGR03071">
    <property type="entry name" value="couple_hipA"/>
    <property type="match status" value="1"/>
</dbReference>
<organism evidence="6 7">
    <name type="scientific">Rhodanobacter glycinis</name>
    <dbReference type="NCBI Taxonomy" id="582702"/>
    <lineage>
        <taxon>Bacteria</taxon>
        <taxon>Pseudomonadati</taxon>
        <taxon>Pseudomonadota</taxon>
        <taxon>Gammaproteobacteria</taxon>
        <taxon>Lysobacterales</taxon>
        <taxon>Rhodanobacteraceae</taxon>
        <taxon>Rhodanobacter</taxon>
    </lineage>
</organism>
<keyword evidence="3 6" id="KW-0418">Kinase</keyword>
<dbReference type="InterPro" id="IPR052028">
    <property type="entry name" value="HipA_Ser/Thr_kinase"/>
</dbReference>
<dbReference type="Proteomes" id="UP000198725">
    <property type="component" value="Unassembled WGS sequence"/>
</dbReference>
<proteinExistence type="inferred from homology"/>
<evidence type="ECO:0000313" key="6">
    <source>
        <dbReference type="EMBL" id="SFK36949.1"/>
    </source>
</evidence>
<dbReference type="InterPro" id="IPR012893">
    <property type="entry name" value="HipA-like_C"/>
</dbReference>
<evidence type="ECO:0000313" key="7">
    <source>
        <dbReference type="Proteomes" id="UP000198725"/>
    </source>
</evidence>